<name>A0A2S2NS19_SCHGA</name>
<dbReference type="AlphaFoldDB" id="A0A2S2NS19"/>
<dbReference type="EMBL" id="GGMR01007371">
    <property type="protein sequence ID" value="MBY19990.1"/>
    <property type="molecule type" value="Transcribed_RNA"/>
</dbReference>
<organism evidence="1">
    <name type="scientific">Schizaphis graminum</name>
    <name type="common">Green bug aphid</name>
    <dbReference type="NCBI Taxonomy" id="13262"/>
    <lineage>
        <taxon>Eukaryota</taxon>
        <taxon>Metazoa</taxon>
        <taxon>Ecdysozoa</taxon>
        <taxon>Arthropoda</taxon>
        <taxon>Hexapoda</taxon>
        <taxon>Insecta</taxon>
        <taxon>Pterygota</taxon>
        <taxon>Neoptera</taxon>
        <taxon>Paraneoptera</taxon>
        <taxon>Hemiptera</taxon>
        <taxon>Sternorrhyncha</taxon>
        <taxon>Aphidomorpha</taxon>
        <taxon>Aphidoidea</taxon>
        <taxon>Aphididae</taxon>
        <taxon>Aphidini</taxon>
        <taxon>Schizaphis</taxon>
    </lineage>
</organism>
<sequence>MMTTMIVLSLYPYNCNRRVRETIHVSNVVRNPSGECTQIYLLKRNIKADGMTTDGKYIHRSGSFTYIRTAYQFIMIYVDYWTKCIQFSICIMYPVLKSIIRKLLLCSAYHLTTPIHQTIYLKCILYLSIL</sequence>
<proteinExistence type="predicted"/>
<protein>
    <submittedName>
        <fullName evidence="1">Uncharacterized protein</fullName>
    </submittedName>
</protein>
<gene>
    <name evidence="1" type="ORF">g.50276</name>
</gene>
<evidence type="ECO:0000313" key="1">
    <source>
        <dbReference type="EMBL" id="MBY19990.1"/>
    </source>
</evidence>
<reference evidence="1" key="1">
    <citation type="submission" date="2018-04" db="EMBL/GenBank/DDBJ databases">
        <title>Transcriptome of Schizaphis graminum biotype I.</title>
        <authorList>
            <person name="Scully E.D."/>
            <person name="Geib S.M."/>
            <person name="Palmer N.A."/>
            <person name="Koch K."/>
            <person name="Bradshaw J."/>
            <person name="Heng-Moss T."/>
            <person name="Sarath G."/>
        </authorList>
    </citation>
    <scope>NUCLEOTIDE SEQUENCE</scope>
</reference>
<accession>A0A2S2NS19</accession>